<evidence type="ECO:0000313" key="17">
    <source>
        <dbReference type="Proteomes" id="UP000031668"/>
    </source>
</evidence>
<reference evidence="16 17" key="1">
    <citation type="journal article" date="2014" name="Genome Biol. Evol.">
        <title>The genome of the myxosporean Thelohanellus kitauei shows adaptations to nutrient acquisition within its fish host.</title>
        <authorList>
            <person name="Yang Y."/>
            <person name="Xiong J."/>
            <person name="Zhou Z."/>
            <person name="Huo F."/>
            <person name="Miao W."/>
            <person name="Ran C."/>
            <person name="Liu Y."/>
            <person name="Zhang J."/>
            <person name="Feng J."/>
            <person name="Wang M."/>
            <person name="Wang M."/>
            <person name="Wang L."/>
            <person name="Yao B."/>
        </authorList>
    </citation>
    <scope>NUCLEOTIDE SEQUENCE [LARGE SCALE GENOMIC DNA]</scope>
    <source>
        <strain evidence="16">Wuqing</strain>
    </source>
</reference>
<dbReference type="PANTHER" id="PTHR47965:SF12">
    <property type="entry name" value="ASPARTIC PROTEINASE 3-RELATED"/>
    <property type="match status" value="1"/>
</dbReference>
<evidence type="ECO:0000256" key="11">
    <source>
        <dbReference type="PIRSR" id="PIRSR601461-1"/>
    </source>
</evidence>
<dbReference type="OrthoDB" id="2747330at2759"/>
<feature type="transmembrane region" description="Helical" evidence="13">
    <location>
        <begin position="462"/>
        <end position="483"/>
    </location>
</feature>
<keyword evidence="17" id="KW-1185">Reference proteome</keyword>
<keyword evidence="10" id="KW-0865">Zymogen</keyword>
<keyword evidence="4 13" id="KW-0812">Transmembrane</keyword>
<comment type="caution">
    <text evidence="16">The sequence shown here is derived from an EMBL/GenBank/DDBJ whole genome shotgun (WGS) entry which is preliminary data.</text>
</comment>
<gene>
    <name evidence="16" type="ORF">RF11_02280</name>
</gene>
<dbReference type="FunFam" id="2.40.70.10:FF:000007">
    <property type="entry name" value="Beta-secretase 1"/>
    <property type="match status" value="1"/>
</dbReference>
<feature type="chain" id="PRO_5002152352" evidence="14">
    <location>
        <begin position="20"/>
        <end position="491"/>
    </location>
</feature>
<dbReference type="GO" id="GO:0050435">
    <property type="term" value="P:amyloid-beta metabolic process"/>
    <property type="evidence" value="ECO:0007669"/>
    <property type="project" value="TreeGrafter"/>
</dbReference>
<dbReference type="GO" id="GO:0005768">
    <property type="term" value="C:endosome"/>
    <property type="evidence" value="ECO:0007669"/>
    <property type="project" value="TreeGrafter"/>
</dbReference>
<comment type="subcellular location">
    <subcellularLocation>
        <location evidence="1">Membrane</location>
        <topology evidence="1">Single-pass type I membrane protein</topology>
    </subcellularLocation>
</comment>
<evidence type="ECO:0000256" key="1">
    <source>
        <dbReference type="ARBA" id="ARBA00004479"/>
    </source>
</evidence>
<organism evidence="16 17">
    <name type="scientific">Thelohanellus kitauei</name>
    <name type="common">Myxosporean</name>
    <dbReference type="NCBI Taxonomy" id="669202"/>
    <lineage>
        <taxon>Eukaryota</taxon>
        <taxon>Metazoa</taxon>
        <taxon>Cnidaria</taxon>
        <taxon>Myxozoa</taxon>
        <taxon>Myxosporea</taxon>
        <taxon>Bivalvulida</taxon>
        <taxon>Platysporina</taxon>
        <taxon>Myxobolidae</taxon>
        <taxon>Thelohanellus</taxon>
    </lineage>
</organism>
<dbReference type="PRINTS" id="PR01815">
    <property type="entry name" value="BACEFAMILY"/>
</dbReference>
<dbReference type="EMBL" id="JWZT01004669">
    <property type="protein sequence ID" value="KII63469.1"/>
    <property type="molecule type" value="Genomic_DNA"/>
</dbReference>
<evidence type="ECO:0000256" key="8">
    <source>
        <dbReference type="ARBA" id="ARBA00022989"/>
    </source>
</evidence>
<dbReference type="Pfam" id="PF00026">
    <property type="entry name" value="Asp"/>
    <property type="match status" value="1"/>
</dbReference>
<evidence type="ECO:0000256" key="2">
    <source>
        <dbReference type="ARBA" id="ARBA00007447"/>
    </source>
</evidence>
<evidence type="ECO:0000256" key="4">
    <source>
        <dbReference type="ARBA" id="ARBA00022692"/>
    </source>
</evidence>
<comment type="similarity">
    <text evidence="2 12">Belongs to the peptidase A1 family.</text>
</comment>
<dbReference type="OMA" id="CYKFAIF"/>
<evidence type="ECO:0000256" key="7">
    <source>
        <dbReference type="ARBA" id="ARBA00022801"/>
    </source>
</evidence>
<evidence type="ECO:0000256" key="3">
    <source>
        <dbReference type="ARBA" id="ARBA00022670"/>
    </source>
</evidence>
<feature type="active site" evidence="11">
    <location>
        <position position="289"/>
    </location>
</feature>
<keyword evidence="8 13" id="KW-1133">Transmembrane helix</keyword>
<evidence type="ECO:0000256" key="10">
    <source>
        <dbReference type="ARBA" id="ARBA00023145"/>
    </source>
</evidence>
<dbReference type="InterPro" id="IPR033121">
    <property type="entry name" value="PEPTIDASE_A1"/>
</dbReference>
<dbReference type="PROSITE" id="PS00141">
    <property type="entry name" value="ASP_PROTEASE"/>
    <property type="match status" value="1"/>
</dbReference>
<evidence type="ECO:0000256" key="9">
    <source>
        <dbReference type="ARBA" id="ARBA00023136"/>
    </source>
</evidence>
<keyword evidence="3 12" id="KW-0645">Protease</keyword>
<protein>
    <submittedName>
        <fullName evidence="16">Beta-secretase 1</fullName>
    </submittedName>
</protein>
<dbReference type="GO" id="GO:0004190">
    <property type="term" value="F:aspartic-type endopeptidase activity"/>
    <property type="evidence" value="ECO:0007669"/>
    <property type="project" value="UniProtKB-KW"/>
</dbReference>
<keyword evidence="7 12" id="KW-0378">Hydrolase</keyword>
<dbReference type="AlphaFoldDB" id="A0A0C2MGI2"/>
<dbReference type="SMR" id="A0A0C2MGI2"/>
<dbReference type="PROSITE" id="PS51767">
    <property type="entry name" value="PEPTIDASE_A1"/>
    <property type="match status" value="1"/>
</dbReference>
<feature type="signal peptide" evidence="14">
    <location>
        <begin position="1"/>
        <end position="19"/>
    </location>
</feature>
<dbReference type="PANTHER" id="PTHR47965">
    <property type="entry name" value="ASPARTYL PROTEASE-RELATED"/>
    <property type="match status" value="1"/>
</dbReference>
<dbReference type="InterPro" id="IPR021109">
    <property type="entry name" value="Peptidase_aspartic_dom_sf"/>
</dbReference>
<proteinExistence type="inferred from homology"/>
<dbReference type="InterPro" id="IPR001461">
    <property type="entry name" value="Aspartic_peptidase_A1"/>
</dbReference>
<name>A0A0C2MGI2_THEKT</name>
<keyword evidence="9 13" id="KW-0472">Membrane</keyword>
<keyword evidence="5 14" id="KW-0732">Signal</keyword>
<dbReference type="Gene3D" id="2.40.70.10">
    <property type="entry name" value="Acid Proteases"/>
    <property type="match status" value="2"/>
</dbReference>
<dbReference type="GO" id="GO:0005886">
    <property type="term" value="C:plasma membrane"/>
    <property type="evidence" value="ECO:0007669"/>
    <property type="project" value="TreeGrafter"/>
</dbReference>
<evidence type="ECO:0000259" key="15">
    <source>
        <dbReference type="PROSITE" id="PS51767"/>
    </source>
</evidence>
<dbReference type="GO" id="GO:0005802">
    <property type="term" value="C:trans-Golgi network"/>
    <property type="evidence" value="ECO:0007669"/>
    <property type="project" value="TreeGrafter"/>
</dbReference>
<dbReference type="InterPro" id="IPR009119">
    <property type="entry name" value="BACE"/>
</dbReference>
<dbReference type="Proteomes" id="UP000031668">
    <property type="component" value="Unassembled WGS sequence"/>
</dbReference>
<evidence type="ECO:0000256" key="14">
    <source>
        <dbReference type="SAM" id="SignalP"/>
    </source>
</evidence>
<keyword evidence="6 12" id="KW-0064">Aspartyl protease</keyword>
<dbReference type="SUPFAM" id="SSF50630">
    <property type="entry name" value="Acid proteases"/>
    <property type="match status" value="1"/>
</dbReference>
<feature type="domain" description="Peptidase A1" evidence="15">
    <location>
        <begin position="65"/>
        <end position="418"/>
    </location>
</feature>
<evidence type="ECO:0000256" key="13">
    <source>
        <dbReference type="SAM" id="Phobius"/>
    </source>
</evidence>
<evidence type="ECO:0000256" key="12">
    <source>
        <dbReference type="RuleBase" id="RU000454"/>
    </source>
</evidence>
<sequence>MKLCTSGSLWIAFLIGARMDLVIENAPDSLVKLSLYKTRYGEQAFPRTDVPVIEENLYGKPSEGYYTEILLGNPPQEIKVLIDTGSSNFAVAGEYFNLISHYFNVNKSTSFQDLHTPVDVPYTQGHWSGILGSDIISVKYGFENEGKDFGHFKSVGTRVKVALIKNFSNFFINGTEWSGILGLGYSRLSRPDTNILPVFDQLVYDRKVKNVFSIQLCSYNSLYSTHQDKVTSGTLIFGGVHRGLYEDRIFYTPIIRKWYYEVVVTDISVAGKSLGFECKTYNHDRTIVDTGTTNFRVNGVIFESIVDQMKKNEKIGIPEDFWLGNELMCWSFGLTPFDSFPNLTISLSTAHSEYSHFSLLITPQLYLREASDDKGAGPGQKCYRFAISKSEKGIVIGAVIMEGFYVIFDREHSRIGFARTNCHEKGKLNTNSRIFENANLNFSSRLCYAPESLEDFDNIFKLIILVFSGISLISIIPALLLLIKALYMSHH</sequence>
<feature type="active site" evidence="11">
    <location>
        <position position="83"/>
    </location>
</feature>
<accession>A0A0C2MGI2</accession>
<dbReference type="GO" id="GO:0006509">
    <property type="term" value="P:membrane protein ectodomain proteolysis"/>
    <property type="evidence" value="ECO:0007669"/>
    <property type="project" value="TreeGrafter"/>
</dbReference>
<evidence type="ECO:0000256" key="5">
    <source>
        <dbReference type="ARBA" id="ARBA00022729"/>
    </source>
</evidence>
<evidence type="ECO:0000313" key="16">
    <source>
        <dbReference type="EMBL" id="KII63469.1"/>
    </source>
</evidence>
<dbReference type="PRINTS" id="PR00792">
    <property type="entry name" value="PEPSIN"/>
</dbReference>
<dbReference type="InterPro" id="IPR001969">
    <property type="entry name" value="Aspartic_peptidase_AS"/>
</dbReference>
<evidence type="ECO:0000256" key="6">
    <source>
        <dbReference type="ARBA" id="ARBA00022750"/>
    </source>
</evidence>